<dbReference type="InterPro" id="IPR003593">
    <property type="entry name" value="AAA+_ATPase"/>
</dbReference>
<proteinExistence type="inferred from homology"/>
<dbReference type="Gene3D" id="1.20.1560.10">
    <property type="entry name" value="ABC transporter type 1, transmembrane domain"/>
    <property type="match status" value="2"/>
</dbReference>
<keyword evidence="15" id="KW-1185">Reference proteome</keyword>
<feature type="domain" description="ABC transmembrane type-1" evidence="13">
    <location>
        <begin position="988"/>
        <end position="1194"/>
    </location>
</feature>
<dbReference type="Pfam" id="PF00005">
    <property type="entry name" value="ABC_tran"/>
    <property type="match status" value="2"/>
</dbReference>
<keyword evidence="4" id="KW-1003">Cell membrane</keyword>
<dbReference type="GO" id="GO:0016887">
    <property type="term" value="F:ATP hydrolysis activity"/>
    <property type="evidence" value="ECO:0007669"/>
    <property type="project" value="InterPro"/>
</dbReference>
<dbReference type="CDD" id="cd03244">
    <property type="entry name" value="ABCC_MRP_domain2"/>
    <property type="match status" value="1"/>
</dbReference>
<dbReference type="InterPro" id="IPR017871">
    <property type="entry name" value="ABC_transporter-like_CS"/>
</dbReference>
<feature type="transmembrane region" description="Helical" evidence="11">
    <location>
        <begin position="133"/>
        <end position="150"/>
    </location>
</feature>
<dbReference type="CDD" id="cd18579">
    <property type="entry name" value="ABC_6TM_ABCC_D1"/>
    <property type="match status" value="1"/>
</dbReference>
<keyword evidence="6" id="KW-0547">Nucleotide-binding</keyword>
<feature type="transmembrane region" description="Helical" evidence="11">
    <location>
        <begin position="499"/>
        <end position="524"/>
    </location>
</feature>
<dbReference type="Pfam" id="PF24357">
    <property type="entry name" value="TMD0_ABC"/>
    <property type="match status" value="1"/>
</dbReference>
<feature type="transmembrane region" description="Helical" evidence="11">
    <location>
        <begin position="1161"/>
        <end position="1179"/>
    </location>
</feature>
<dbReference type="PANTHER" id="PTHR24223">
    <property type="entry name" value="ATP-BINDING CASSETTE SUB-FAMILY C"/>
    <property type="match status" value="1"/>
</dbReference>
<evidence type="ECO:0000256" key="5">
    <source>
        <dbReference type="ARBA" id="ARBA00022692"/>
    </source>
</evidence>
<evidence type="ECO:0000256" key="3">
    <source>
        <dbReference type="ARBA" id="ARBA00022448"/>
    </source>
</evidence>
<feature type="domain" description="ABC transmembrane type-1" evidence="13">
    <location>
        <begin position="287"/>
        <end position="565"/>
    </location>
</feature>
<sequence>MESYSASCAETDNTFRLYALSCRGGFDFTLLFEETILAVLPLALLVLVVPFRVFYLFRRPRKVVHSVLLPLKIATYAGLGATQLALLTLWTLPSSERTRASIPIQAVTLAATLVFSLLSYYEHTRAVRPSFLLDVYLFFTLVFDVARSRTLWLRQTDDYNKTIAIVFTVAVGLKLVALLLESVEKRWILRSEYKAYPPEATASIFTRSFFWWLNPLLARGFSKLLSVDDLFFLDKQLLSERVHSRMEAAWAKGSDPSLVTQKGPNSLFLVSLKTLKWPLLAVIPPRACLIGLNFCQPLLMNRAVILSVDDVTPWTTHVGYGLIGAYIIVYVGSAITMGQYQHLTYRAVTMVRGGLVSMLTRKTTHLSARDIDPAASLTLMSADIEQIVQGWQTMHEIWANLAEIAVGIVLLEGQLGVSCVVPIGVSLVSLVGSIIVLGFVVSRQSLWLEAIERRISSTTAMLGSMKGIKMTGLKDILLKSLHGLRIEELTISKRFRRILIWNMAFGYLTQIFAPIITFAAFVAISHNRGDNVALDTARVYTSLSIFALLTEPLASLVMSLSAFMGSVGCFNRIQTFLDKDVLVDNRAMSSLGGSEESLLKNETKSEMGLNMSEKSSIITSDAEILKQSTLKKSNDLRSSDAITVYQADFGWDREKTPLLKSITVTVPESRLTMIVGPVGCGKSTLLKAILGEVPCMAGSVHLSSDRVAFCDQTPWHMNETIRNSIVTTSDFDEQWYATVIHACALEEDLRQLPRGDQTMIGSKGVALSTGQSQRVALARAVYAKKEIIILDDPFSGLDTSTENHIFHSLIGKSGIWRRFNSTVLIASSSAKRLPYADHIVVLNAEGRIAEQGNFHVLSATGGYVSSFNLPRPDWDYCVEESTLKTVPKPTADQNTIQTSEDFEAEANRQTGDFSIYRYYLGSVGWLPIMIFVVCISSFIFCISFPSIWLKWWAASNVQYPYEQTNYYLGIYVMLGVLALISLIISCCAPTTFFSTTDTGVTLNRFSQDLQLIDMDLPVAALNTFAKTNESFLATAFVLCIAQTTLIGVASPYTAISFPFVIIALYFIQKFYLRTSRQLRFMDLEAKAPLYSQFTECLSGLVTIRAFGWQKAMEEKSRKLLDRSQRPFYLLFAVQRWLTLVLDLVVAAIATILIILVVKLRGTISAGYVGVALLNIIQFSQSIKMLITFWTNLETHIGAIARVKVFNESVQSEDLPSENNPVPPSWPSQGAIEFKSVSAGYRASEPVVQDITLSIQSGEKIGICGRTGSGKSSLILTIFRMIELSSGCITIDGVDLSTIPRQEIRSRITGVAQDPFLIKGSVRLNADPGSSCTDEAIRDALKSVQLLPVIEEKGGLDVDIEELHLSHGQKQLFCLARAMLRPSTILVLDEATSNVDSKTDEIMQRVIREKFSNHTILAVAHKLDTILDFDKVAMLEGGRLIEFDDPYTLLSSDSAFNRLYTHAVAEEEEEEESEEASRLLDRVEIVSVSATPVLAPVGEGDEDEKCSVCTVLYVDQLLLDLTYYYSFPFHLHVYMYIPVRFYYIQQDSTVSTNYDFLVNTEKIIIQIHPLM</sequence>
<dbReference type="CDD" id="cd18580">
    <property type="entry name" value="ABC_6TM_ABCC_D2"/>
    <property type="match status" value="1"/>
</dbReference>
<dbReference type="GO" id="GO:0005524">
    <property type="term" value="F:ATP binding"/>
    <property type="evidence" value="ECO:0007669"/>
    <property type="project" value="UniProtKB-KW"/>
</dbReference>
<feature type="transmembrane region" description="Helical" evidence="11">
    <location>
        <begin position="423"/>
        <end position="441"/>
    </location>
</feature>
<feature type="transmembrane region" description="Helical" evidence="11">
    <location>
        <begin position="544"/>
        <end position="570"/>
    </location>
</feature>
<dbReference type="FunFam" id="1.20.1560.10:FF:000066">
    <property type="entry name" value="ABC multidrug transporter (Eurofung)"/>
    <property type="match status" value="1"/>
</dbReference>
<keyword evidence="9 11" id="KW-0472">Membrane</keyword>
<feature type="domain" description="ABC transporter" evidence="12">
    <location>
        <begin position="636"/>
        <end position="869"/>
    </location>
</feature>
<keyword evidence="5 11" id="KW-0812">Transmembrane</keyword>
<evidence type="ECO:0000259" key="12">
    <source>
        <dbReference type="PROSITE" id="PS50893"/>
    </source>
</evidence>
<dbReference type="InterPro" id="IPR011527">
    <property type="entry name" value="ABC1_TM_dom"/>
</dbReference>
<dbReference type="GO" id="GO:0032440">
    <property type="term" value="F:2-alkenal reductase [NAD(P)H] activity"/>
    <property type="evidence" value="ECO:0007669"/>
    <property type="project" value="UniProtKB-EC"/>
</dbReference>
<dbReference type="EC" id="1.3.1.74" evidence="14"/>
<dbReference type="SMART" id="SM00382">
    <property type="entry name" value="AAA"/>
    <property type="match status" value="2"/>
</dbReference>
<reference evidence="14 15" key="1">
    <citation type="submission" date="2015-04" db="EMBL/GenBank/DDBJ databases">
        <authorList>
            <person name="Heijne W.H."/>
            <person name="Fedorova N.D."/>
            <person name="Nierman W.C."/>
            <person name="Vollebregt A.W."/>
            <person name="Zhao Z."/>
            <person name="Wu L."/>
            <person name="Kumar M."/>
            <person name="Stam H."/>
            <person name="van den Berg M.A."/>
            <person name="Pel H.J."/>
        </authorList>
    </citation>
    <scope>NUCLEOTIDE SEQUENCE [LARGE SCALE GENOMIC DNA]</scope>
    <source>
        <strain evidence="14 15">CBS 393.64</strain>
    </source>
</reference>
<evidence type="ECO:0000256" key="9">
    <source>
        <dbReference type="ARBA" id="ARBA00023136"/>
    </source>
</evidence>
<evidence type="ECO:0000313" key="15">
    <source>
        <dbReference type="Proteomes" id="UP000053958"/>
    </source>
</evidence>
<feature type="transmembrane region" description="Helical" evidence="11">
    <location>
        <begin position="923"/>
        <end position="948"/>
    </location>
</feature>
<protein>
    <submittedName>
        <fullName evidence="14">2-alkenal reductase</fullName>
        <ecNumber evidence="14">1.3.1.74</ecNumber>
    </submittedName>
</protein>
<dbReference type="EMBL" id="LASV01000042">
    <property type="protein sequence ID" value="KKA24929.1"/>
    <property type="molecule type" value="Genomic_DNA"/>
</dbReference>
<evidence type="ECO:0000256" key="11">
    <source>
        <dbReference type="SAM" id="Phobius"/>
    </source>
</evidence>
<dbReference type="PROSITE" id="PS50929">
    <property type="entry name" value="ABC_TM1F"/>
    <property type="match status" value="2"/>
</dbReference>
<comment type="similarity">
    <text evidence="2">Belongs to the ABC transporter superfamily. ABCC family. Conjugate transporter (TC 3.A.1.208) subfamily.</text>
</comment>
<dbReference type="GeneID" id="25313396"/>
<name>A0A0F4Z325_RASE3</name>
<feature type="transmembrane region" description="Helical" evidence="11">
    <location>
        <begin position="36"/>
        <end position="57"/>
    </location>
</feature>
<evidence type="ECO:0000256" key="7">
    <source>
        <dbReference type="ARBA" id="ARBA00022840"/>
    </source>
</evidence>
<feature type="transmembrane region" description="Helical" evidence="11">
    <location>
        <begin position="1055"/>
        <end position="1072"/>
    </location>
</feature>
<dbReference type="InterPro" id="IPR056227">
    <property type="entry name" value="TMD0_ABC"/>
</dbReference>
<dbReference type="FunFam" id="1.20.1560.10:FF:000055">
    <property type="entry name" value="ABC multidrug transporter (Eurofung)"/>
    <property type="match status" value="1"/>
</dbReference>
<feature type="domain" description="ABC transporter" evidence="12">
    <location>
        <begin position="1231"/>
        <end position="1461"/>
    </location>
</feature>
<dbReference type="PROSITE" id="PS00211">
    <property type="entry name" value="ABC_TRANSPORTER_1"/>
    <property type="match status" value="1"/>
</dbReference>
<feature type="transmembrane region" description="Helical" evidence="11">
    <location>
        <begin position="1127"/>
        <end position="1155"/>
    </location>
</feature>
<dbReference type="OrthoDB" id="6500128at2759"/>
<dbReference type="Gene3D" id="3.40.50.300">
    <property type="entry name" value="P-loop containing nucleotide triphosphate hydrolases"/>
    <property type="match status" value="2"/>
</dbReference>
<dbReference type="SUPFAM" id="SSF52540">
    <property type="entry name" value="P-loop containing nucleoside triphosphate hydrolases"/>
    <property type="match status" value="2"/>
</dbReference>
<dbReference type="InterPro" id="IPR050173">
    <property type="entry name" value="ABC_transporter_C-like"/>
</dbReference>
<comment type="subcellular location">
    <subcellularLocation>
        <location evidence="1">Cell membrane</location>
        <topology evidence="1">Multi-pass membrane protein</topology>
    </subcellularLocation>
</comment>
<evidence type="ECO:0000256" key="4">
    <source>
        <dbReference type="ARBA" id="ARBA00022475"/>
    </source>
</evidence>
<feature type="transmembrane region" description="Helical" evidence="11">
    <location>
        <begin position="102"/>
        <end position="121"/>
    </location>
</feature>
<comment type="caution">
    <text evidence="14">The sequence shown here is derived from an EMBL/GenBank/DDBJ whole genome shotgun (WGS) entry which is preliminary data.</text>
</comment>
<feature type="transmembrane region" description="Helical" evidence="11">
    <location>
        <begin position="69"/>
        <end position="90"/>
    </location>
</feature>
<dbReference type="InterPro" id="IPR036640">
    <property type="entry name" value="ABC1_TM_sf"/>
</dbReference>
<keyword evidence="14" id="KW-0560">Oxidoreductase</keyword>
<dbReference type="Proteomes" id="UP000053958">
    <property type="component" value="Unassembled WGS sequence"/>
</dbReference>
<evidence type="ECO:0000256" key="1">
    <source>
        <dbReference type="ARBA" id="ARBA00004651"/>
    </source>
</evidence>
<keyword evidence="8 11" id="KW-1133">Transmembrane helix</keyword>
<feature type="transmembrane region" description="Helical" evidence="11">
    <location>
        <begin position="162"/>
        <end position="180"/>
    </location>
</feature>
<dbReference type="SUPFAM" id="SSF90123">
    <property type="entry name" value="ABC transporter transmembrane region"/>
    <property type="match status" value="2"/>
</dbReference>
<evidence type="ECO:0000256" key="6">
    <source>
        <dbReference type="ARBA" id="ARBA00022741"/>
    </source>
</evidence>
<evidence type="ECO:0000256" key="2">
    <source>
        <dbReference type="ARBA" id="ARBA00009726"/>
    </source>
</evidence>
<organism evidence="14 15">
    <name type="scientific">Rasamsonia emersonii (strain ATCC 16479 / CBS 393.64 / IMI 116815)</name>
    <dbReference type="NCBI Taxonomy" id="1408163"/>
    <lineage>
        <taxon>Eukaryota</taxon>
        <taxon>Fungi</taxon>
        <taxon>Dikarya</taxon>
        <taxon>Ascomycota</taxon>
        <taxon>Pezizomycotina</taxon>
        <taxon>Eurotiomycetes</taxon>
        <taxon>Eurotiomycetidae</taxon>
        <taxon>Eurotiales</taxon>
        <taxon>Trichocomaceae</taxon>
        <taxon>Rasamsonia</taxon>
    </lineage>
</organism>
<keyword evidence="3" id="KW-0813">Transport</keyword>
<keyword evidence="10" id="KW-0325">Glycoprotein</keyword>
<dbReference type="InterPro" id="IPR003439">
    <property type="entry name" value="ABC_transporter-like_ATP-bd"/>
</dbReference>
<feature type="transmembrane region" description="Helical" evidence="11">
    <location>
        <begin position="319"/>
        <end position="340"/>
    </location>
</feature>
<dbReference type="RefSeq" id="XP_013331541.1">
    <property type="nucleotide sequence ID" value="XM_013476087.1"/>
</dbReference>
<evidence type="ECO:0000259" key="13">
    <source>
        <dbReference type="PROSITE" id="PS50929"/>
    </source>
</evidence>
<keyword evidence="7" id="KW-0067">ATP-binding</keyword>
<dbReference type="GO" id="GO:0005886">
    <property type="term" value="C:plasma membrane"/>
    <property type="evidence" value="ECO:0007669"/>
    <property type="project" value="UniProtKB-SubCell"/>
</dbReference>
<gene>
    <name evidence="14" type="ORF">T310_1044</name>
</gene>
<evidence type="ECO:0000256" key="8">
    <source>
        <dbReference type="ARBA" id="ARBA00022989"/>
    </source>
</evidence>
<dbReference type="FunFam" id="3.40.50.300:FF:001854">
    <property type="entry name" value="ABC multidrug transporter (Eurofung)"/>
    <property type="match status" value="1"/>
</dbReference>
<dbReference type="FunFam" id="3.40.50.300:FF:000838">
    <property type="entry name" value="ABC multidrug transporter (Eurofung)"/>
    <property type="match status" value="1"/>
</dbReference>
<dbReference type="InterPro" id="IPR044746">
    <property type="entry name" value="ABCC_6TM_D1"/>
</dbReference>
<dbReference type="STRING" id="1408163.A0A0F4Z325"/>
<feature type="transmembrane region" description="Helical" evidence="11">
    <location>
        <begin position="968"/>
        <end position="988"/>
    </location>
</feature>
<evidence type="ECO:0000313" key="14">
    <source>
        <dbReference type="EMBL" id="KKA24929.1"/>
    </source>
</evidence>
<dbReference type="PROSITE" id="PS50893">
    <property type="entry name" value="ABC_TRANSPORTER_2"/>
    <property type="match status" value="2"/>
</dbReference>
<dbReference type="GO" id="GO:0140359">
    <property type="term" value="F:ABC-type transporter activity"/>
    <property type="evidence" value="ECO:0007669"/>
    <property type="project" value="InterPro"/>
</dbReference>
<dbReference type="PANTHER" id="PTHR24223:SF269">
    <property type="entry name" value="ABC MULTIDRUG TRANSPORTER (EUROFUNG)-RELATED"/>
    <property type="match status" value="1"/>
</dbReference>
<dbReference type="InterPro" id="IPR044726">
    <property type="entry name" value="ABCC_6TM_D2"/>
</dbReference>
<accession>A0A0F4Z325</accession>
<dbReference type="CDD" id="cd03250">
    <property type="entry name" value="ABCC_MRP_domain1"/>
    <property type="match status" value="1"/>
</dbReference>
<evidence type="ECO:0000256" key="10">
    <source>
        <dbReference type="ARBA" id="ARBA00023180"/>
    </source>
</evidence>
<dbReference type="InterPro" id="IPR027417">
    <property type="entry name" value="P-loop_NTPase"/>
</dbReference>
<dbReference type="Pfam" id="PF00664">
    <property type="entry name" value="ABC_membrane"/>
    <property type="match status" value="1"/>
</dbReference>